<sequence>MTLAGRTADPLRPHSCQRRSISVASIAQRKNTTPRTSFTEHPLTPPPTNEKPLSQAQRVIALLKAIRAGKHTKQDPWIEFQLAPGEYNEIERQLGRYEALYDYRGESHLLVVRMPTGVHELFVDGVEDAIRSQLKTIRSGGDKAALFAQKVRPARSTKIYFPVDNAPPGTRSKYEPDASFWHKDARYPGVIIEVAYSQKRKRLARLAEDYLLDSNASVQVVVGLDIEYGKKGSRKATLSVWRTHIVITAEGNELRVAFRDDQGNPTNLLGLRLQLTDFTYEELAHNELGEDNRELVVSAHQLGEYLDAAETMIGRLDLLGEHTIAPGLKKRKRSETPPDQITSGDEAGYIKQEERAAKRMAEDDSDYEDASI</sequence>
<evidence type="ECO:0000313" key="2">
    <source>
        <dbReference type="EMBL" id="KAF2176123.1"/>
    </source>
</evidence>
<feature type="compositionally biased region" description="Polar residues" evidence="1">
    <location>
        <begin position="18"/>
        <end position="39"/>
    </location>
</feature>
<dbReference type="Proteomes" id="UP000800200">
    <property type="component" value="Unassembled WGS sequence"/>
</dbReference>
<dbReference type="EMBL" id="ML994715">
    <property type="protein sequence ID" value="KAF2176123.1"/>
    <property type="molecule type" value="Genomic_DNA"/>
</dbReference>
<evidence type="ECO:0000256" key="1">
    <source>
        <dbReference type="SAM" id="MobiDB-lite"/>
    </source>
</evidence>
<evidence type="ECO:0000313" key="3">
    <source>
        <dbReference type="EMBL" id="KAF2178476.1"/>
    </source>
</evidence>
<accession>A0A6A6DLJ0</accession>
<feature type="compositionally biased region" description="Basic and acidic residues" evidence="1">
    <location>
        <begin position="351"/>
        <end position="362"/>
    </location>
</feature>
<reference evidence="3" key="1">
    <citation type="journal article" date="2020" name="Stud. Mycol.">
        <title>101 Dothideomycetes genomes: a test case for predicting lifestyles and emergence of pathogens.</title>
        <authorList>
            <person name="Haridas S."/>
            <person name="Albert R."/>
            <person name="Binder M."/>
            <person name="Bloem J."/>
            <person name="Labutti K."/>
            <person name="Salamov A."/>
            <person name="Andreopoulos B."/>
            <person name="Baker S."/>
            <person name="Barry K."/>
            <person name="Bills G."/>
            <person name="Bluhm B."/>
            <person name="Cannon C."/>
            <person name="Castanera R."/>
            <person name="Culley D."/>
            <person name="Daum C."/>
            <person name="Ezra D."/>
            <person name="Gonzalez J."/>
            <person name="Henrissat B."/>
            <person name="Kuo A."/>
            <person name="Liang C."/>
            <person name="Lipzen A."/>
            <person name="Lutzoni F."/>
            <person name="Magnuson J."/>
            <person name="Mondo S."/>
            <person name="Nolan M."/>
            <person name="Ohm R."/>
            <person name="Pangilinan J."/>
            <person name="Park H.-J."/>
            <person name="Ramirez L."/>
            <person name="Alfaro M."/>
            <person name="Sun H."/>
            <person name="Tritt A."/>
            <person name="Yoshinaga Y."/>
            <person name="Zwiers L.-H."/>
            <person name="Turgeon B."/>
            <person name="Goodwin S."/>
            <person name="Spatafora J."/>
            <person name="Crous P."/>
            <person name="Grigoriev I."/>
        </authorList>
    </citation>
    <scope>NUCLEOTIDE SEQUENCE</scope>
    <source>
        <strain evidence="3">CBS 207.26</strain>
    </source>
</reference>
<feature type="region of interest" description="Disordered" evidence="1">
    <location>
        <begin position="1"/>
        <end position="53"/>
    </location>
</feature>
<feature type="compositionally biased region" description="Acidic residues" evidence="1">
    <location>
        <begin position="363"/>
        <end position="372"/>
    </location>
</feature>
<proteinExistence type="predicted"/>
<dbReference type="EMBL" id="ML994675">
    <property type="protein sequence ID" value="KAF2178476.1"/>
    <property type="molecule type" value="Genomic_DNA"/>
</dbReference>
<organism evidence="3 4">
    <name type="scientific">Zopfia rhizophila CBS 207.26</name>
    <dbReference type="NCBI Taxonomy" id="1314779"/>
    <lineage>
        <taxon>Eukaryota</taxon>
        <taxon>Fungi</taxon>
        <taxon>Dikarya</taxon>
        <taxon>Ascomycota</taxon>
        <taxon>Pezizomycotina</taxon>
        <taxon>Dothideomycetes</taxon>
        <taxon>Dothideomycetes incertae sedis</taxon>
        <taxon>Zopfiaceae</taxon>
        <taxon>Zopfia</taxon>
    </lineage>
</organism>
<feature type="region of interest" description="Disordered" evidence="1">
    <location>
        <begin position="328"/>
        <end position="372"/>
    </location>
</feature>
<protein>
    <submittedName>
        <fullName evidence="3">Uncharacterized protein</fullName>
    </submittedName>
</protein>
<keyword evidence="4" id="KW-1185">Reference proteome</keyword>
<gene>
    <name evidence="2" type="ORF">K469DRAFT_761385</name>
    <name evidence="3" type="ORF">K469DRAFT_803317</name>
</gene>
<evidence type="ECO:0000313" key="4">
    <source>
        <dbReference type="Proteomes" id="UP000800200"/>
    </source>
</evidence>
<name>A0A6A6DLJ0_9PEZI</name>
<dbReference type="OrthoDB" id="3485856at2759"/>
<dbReference type="AlphaFoldDB" id="A0A6A6DLJ0"/>